<feature type="domain" description="SbsA Ig-like" evidence="7">
    <location>
        <begin position="2677"/>
        <end position="2785"/>
    </location>
</feature>
<evidence type="ECO:0000313" key="9">
    <source>
        <dbReference type="EMBL" id="QCF24816.1"/>
    </source>
</evidence>
<feature type="domain" description="Bacterial Ig-like" evidence="8">
    <location>
        <begin position="765"/>
        <end position="855"/>
    </location>
</feature>
<dbReference type="Gene3D" id="2.60.40.10">
    <property type="entry name" value="Immunoglobulins"/>
    <property type="match status" value="13"/>
</dbReference>
<feature type="domain" description="Bacterial Ig-like" evidence="8">
    <location>
        <begin position="667"/>
        <end position="756"/>
    </location>
</feature>
<feature type="domain" description="Bacterial Ig-like" evidence="8">
    <location>
        <begin position="1063"/>
        <end position="1151"/>
    </location>
</feature>
<dbReference type="GO" id="GO:0016787">
    <property type="term" value="F:hydrolase activity"/>
    <property type="evidence" value="ECO:0007669"/>
    <property type="project" value="UniProtKB-KW"/>
</dbReference>
<keyword evidence="2" id="KW-0677">Repeat</keyword>
<organism evidence="9 10">
    <name type="scientific">Hydrocarboniclastica marina</name>
    <dbReference type="NCBI Taxonomy" id="2259620"/>
    <lineage>
        <taxon>Bacteria</taxon>
        <taxon>Pseudomonadati</taxon>
        <taxon>Pseudomonadota</taxon>
        <taxon>Gammaproteobacteria</taxon>
        <taxon>Alteromonadales</taxon>
        <taxon>Alteromonadaceae</taxon>
        <taxon>Hydrocarboniclastica</taxon>
    </lineage>
</organism>
<gene>
    <name evidence="9" type="ORF">soil367_01950</name>
</gene>
<dbReference type="Pfam" id="PF19077">
    <property type="entry name" value="Big_13"/>
    <property type="match status" value="13"/>
</dbReference>
<dbReference type="Gene3D" id="2.130.10.130">
    <property type="entry name" value="Integrin alpha, N-terminal"/>
    <property type="match status" value="6"/>
</dbReference>
<dbReference type="Gene3D" id="3.30.420.430">
    <property type="match status" value="1"/>
</dbReference>
<dbReference type="SMART" id="SM00191">
    <property type="entry name" value="Int_alpha"/>
    <property type="match status" value="13"/>
</dbReference>
<evidence type="ECO:0000313" key="10">
    <source>
        <dbReference type="Proteomes" id="UP000298049"/>
    </source>
</evidence>
<feature type="domain" description="Bacterial Ig-like" evidence="8">
    <location>
        <begin position="2475"/>
        <end position="2563"/>
    </location>
</feature>
<evidence type="ECO:0000259" key="8">
    <source>
        <dbReference type="Pfam" id="PF19077"/>
    </source>
</evidence>
<dbReference type="InterPro" id="IPR028994">
    <property type="entry name" value="Integrin_alpha_N"/>
</dbReference>
<feature type="domain" description="SbsA Ig-like" evidence="7">
    <location>
        <begin position="1152"/>
        <end position="1263"/>
    </location>
</feature>
<dbReference type="SUPFAM" id="SSF69318">
    <property type="entry name" value="Integrin alpha N-terminal domain"/>
    <property type="match status" value="2"/>
</dbReference>
<dbReference type="PROSITE" id="PS51257">
    <property type="entry name" value="PROKAR_LIPOPROTEIN"/>
    <property type="match status" value="1"/>
</dbReference>
<feature type="region of interest" description="Disordered" evidence="5">
    <location>
        <begin position="23"/>
        <end position="42"/>
    </location>
</feature>
<feature type="domain" description="SbsA Ig-like" evidence="7">
    <location>
        <begin position="1266"/>
        <end position="1374"/>
    </location>
</feature>
<protein>
    <submittedName>
        <fullName evidence="9">Uncharacterized protein</fullName>
    </submittedName>
</protein>
<feature type="signal peptide" evidence="6">
    <location>
        <begin position="1"/>
        <end position="23"/>
    </location>
</feature>
<dbReference type="Pfam" id="PF00353">
    <property type="entry name" value="HemolysinCabind"/>
    <property type="match status" value="2"/>
</dbReference>
<dbReference type="GO" id="GO:0005509">
    <property type="term" value="F:calcium ion binding"/>
    <property type="evidence" value="ECO:0007669"/>
    <property type="project" value="InterPro"/>
</dbReference>
<reference evidence="9 10" key="1">
    <citation type="submission" date="2018-07" db="EMBL/GenBank/DDBJ databases">
        <title>Marsedoiliclastica nanhaica gen. nov. sp. nov., a novel marine hydrocarbonoclastic bacterium isolated from an in-situ enriched hydrocarbon-degrading consortium in deep-sea sediment.</title>
        <authorList>
            <person name="Dong C."/>
            <person name="Ma T."/>
            <person name="Liu R."/>
            <person name="Shao Z."/>
        </authorList>
    </citation>
    <scope>NUCLEOTIDE SEQUENCE [LARGE SCALE GENOMIC DNA]</scope>
    <source>
        <strain evidence="10">soil36-7</strain>
    </source>
</reference>
<keyword evidence="10" id="KW-1185">Reference proteome</keyword>
<dbReference type="GO" id="GO:0008305">
    <property type="term" value="C:integrin complex"/>
    <property type="evidence" value="ECO:0007669"/>
    <property type="project" value="InterPro"/>
</dbReference>
<feature type="domain" description="Bacterial Ig-like" evidence="8">
    <location>
        <begin position="470"/>
        <end position="560"/>
    </location>
</feature>
<evidence type="ECO:0000256" key="2">
    <source>
        <dbReference type="ARBA" id="ARBA00022737"/>
    </source>
</evidence>
<dbReference type="RefSeq" id="WP_136546400.1">
    <property type="nucleotide sequence ID" value="NZ_CP031093.1"/>
</dbReference>
<keyword evidence="4" id="KW-0325">Glycoprotein</keyword>
<dbReference type="OrthoDB" id="6716594at2"/>
<evidence type="ECO:0000256" key="4">
    <source>
        <dbReference type="ARBA" id="ARBA00023180"/>
    </source>
</evidence>
<feature type="domain" description="Bacterial Ig-like" evidence="8">
    <location>
        <begin position="863"/>
        <end position="954"/>
    </location>
</feature>
<feature type="domain" description="Bacterial Ig-like" evidence="8">
    <location>
        <begin position="571"/>
        <end position="657"/>
    </location>
</feature>
<keyword evidence="1 6" id="KW-0732">Signal</keyword>
<dbReference type="Pfam" id="PF13205">
    <property type="entry name" value="Big_5"/>
    <property type="match status" value="3"/>
</dbReference>
<dbReference type="InterPro" id="IPR044016">
    <property type="entry name" value="Big_13"/>
</dbReference>
<feature type="domain" description="Bacterial Ig-like" evidence="8">
    <location>
        <begin position="2377"/>
        <end position="2465"/>
    </location>
</feature>
<dbReference type="InterPro" id="IPR013517">
    <property type="entry name" value="FG-GAP"/>
</dbReference>
<dbReference type="InterPro" id="IPR032812">
    <property type="entry name" value="SbsA_Ig"/>
</dbReference>
<dbReference type="PANTHER" id="PTHR23221">
    <property type="entry name" value="GLYCOSYLPHOSPHATIDYLINOSITOL PHOSPHOLIPASE D"/>
    <property type="match status" value="1"/>
</dbReference>
<feature type="domain" description="Bacterial Ig-like" evidence="8">
    <location>
        <begin position="271"/>
        <end position="359"/>
    </location>
</feature>
<sequence length="3583" mass="359669">MYRRRIVCLLWFLLLTACGGSDSDDTATQPHTPTAPVVSGATDGAGTVTLASDVTRLPPPYDPDTVAAISVLTDHGAVGQGRIIDDTVSFLGVAPANHRVEVTLNGQFMGTVMARTDGTWSFDNSRSPLAVGAHAVTTVGISPADSRTTAPETFTFTYDPSAPVAPLIGSVSDDTRIAGDGVTSDNTLLLFGTAESGARVDVYVNDTFISDVEASADGNWTFDYRAASLPDGLYRFSAEAILYGMRSAVSVQYPVLVDTQAPVAPAVSGVTPDTGSNNADGLTRSTTWTLGGTAEPGASVTVLLGGAALASTTAAIDGTWSLAHDASSLTDGSHLISARAMDAAGNTSAVSAPYTVQLDRSAPATITSLSFAPDTGAANDGITANGALTWSGTGPIGQTVEVFLDGSPIGSAQIDGAGAWSLDASATPVAEGQYAVTATVRDAAGNTSTVFDGGSLVVDASEPLAPSVTAFANDTGVAGDGLTRDTGLLFSGTAEAGASVAVYLNGGALGSVTATPGGTWSFDHSAVTLADGIYGVEARATDGAGNVSPLSATLTVTVDTATTAPDVETISDDTGTAGDGITSDNTLTIAGSAEPGAQVAVLLDGSAIGTVSANGGGIWSLDYTGVTLAEGNFVLTALATDVAGNTAASSAFALTVDRTAAAPVITGITDDTGTPDDGLTSDAELIFAGTAEANARIELFRDGSSLGTTTADSSGDWTFDHSGVTLADGSYAMTAQAEDTAGNVSVLSGAFSLQVDSVSAAPVVTAISTDTGTVGDGVTADNTLQFSGTSEADASVEVFVDAVSVGTAAADSSGNWSYSHTPVLADGAHTITAQATDLSGNTSPVSADYLVTVDTATATPAVTAFTTDTATTGDGITRDDSLSFSGTSEANAAVDVALDGTVIGTATADGSGNWTFDHTLTPLDDGTYAVTAEATDPAGNVSAVSAALNFTVDTSIAQPSVEGISADTGTAGDGITSDTSLIFSGTSESNASVQVLLDGSAIGTTSADSAGDWNYDHTASSLGEGSYAVTAVATDVAGNVSIVSSALALVVDTSATAPAVTSISADTGTAGDGITSDRTLVVNGTGEAATTVEVFRNGTSLGTETVAGDGSWSFDSAPASLADGAYTFTAAVTDKAGNTSAASSGFAVTVDGQAPGTSTFSPANGATGVVLAADLSVTFDEIVYAGSGNLVIHEKAGGAVVETIPMGDARVTGMGTATLTLNPTDPLVGGTEYYVTIDSGWVTDLAGNSYAGISGDATWAFTTVDFTLAASTPADEATNVALDTGLTLVFSEPAYRGTGTVLIRQLSDDAIVEAIDVATAGITGAGTSTLALAFPDTLAPSTAYYLEIAAGAFENANGVAYAGITGNTDLNFTTITSTTPTITNVTSSLADGTYRGGDVIPVQVTFSELVNVTGTPRLQLNLDGYDKFISYTTGSGSNTLQFDYRVTTGDATGDLAYTSAAALERNNGSIRNADQANADLTLPTPGAAGSLSGNKNIVITAAALDITDLSPSDGFFIQGYEVADQFGRSLGAGGDINGDGYEDIVIGVNLSDIDAGDAGAAYVIFGKPGATRAHIDVGALDASDGFLIHGADAADYLGMTVDLSGDLNGDGYDDVVVIASHDDTVVTNGGTAYVIWGQAGATRTDINVSTMTSADGFRILSQEAGDFLGNTTVISPQNSQFVDADGDFNGDGIDDLLLGHGASDNDGGDSGLVYVIFGQTGATRADINLSSLGSEGFKITTGGAAGEHLGHSVQFLGDFNGDGLNDVIVGAPRSGQIAGDAGQAYVILGHAGPTYNSVNLMTLGSAEGFKISTSDGVSWLGGSVSGSDVNGDGLTDLLVGNVASDEVATDAGSLIVVYGRSAANYSNISVGAIPAGEGYTIFGEGGADFFGHAVEGAGDINGDGIGDLLVSSWVDDEGGGDAGAAWLVYGKPGTARTDIQLSTLSSANGFKIIGDEAVDYFGRTNAIGDINGDGYDDMIVSSALGNNTAGDAGEINVIWGKDFLSVVDADLVGTGGADYLVGTSASETIMGAGGADRISAGAGDDIIEVSDLAFARIDGGRGEDVLALTGDELSLDLRAINYEVIRGIEAIDLRDLGNGLTVSKASLLALSSQVRTLYVRGGSSDWVAVDGAETWTANGTATVNAITYDRYDLGEVSLFVQSELSQPAPPDAPVVLAFSNDTGAAGDGITGDTGLVFSGSSGAYDGIEVFLDGAPIGTADADGSGLWSFNYSTTPLGDGAYAVTAQATNGGGYVSVASAALNVIVDTGTPVPAVTAISVDTGTVGDGVTGDNTLIFSGTSEADAAVEILLNGSGIGTAVADASGNWSFDHTAVALSDGAYSVTAQATDVAGNVSSVSPAFNVIVDATEPAPVINGISDDTGTAGDGITQDTTLLINGTSASNASVAVFIDGALVGTTAADGSGDWSYDRSAAPFSDGTYAITAQATDIAGNVSALSVPFGISVDTSADTPSITGISNDTGAPGDGITSDTTLTFNGTSEADASVEVALDGTTIGTATADGSGNWSYSYGTALSEGSYSITARIADLAGNVSAASAAFGVVVDTTPPLIASLDPMDGATDVPLAADLTIDFDETVYVGSGDIIIRRANDNSIFEQIPVGDSRVTGDGTSSLTINPATEFELFTDYYVQMAAGTVTNGVGNAFAGITDTTTWNFTSENALLLNASSPADGDTGVALGSDLTLTFNQVVTPGSGQVRVRESGDGTLFEAVSVTSLQVTGAGTSAIKIEFSDTLVPNTGYYVEVDATAFNNGAGKDYEGIADSTTLNFTSANVTTPTVTNVTSSVDGSHQAGEVIPVLVTFSEAVVVEGVPQISLKLDDQDKAINYTSGSGADTLTFAYTVAPGDTTPELTYVDENSLNRNGGSIRSLSDANANLTLAQPGLAYSLSFNRNISAVATVLDITGLSAANGFFVRGHDGGEFFGSALAAGGDVNGDGFEDYLVSVSEFDENGVDSGAVWVVYGRPGSTRANINLGTFGIADGFRIIGFDSNETLGTASSMSGDLNGDGLDDIVLGAGDSNEGALSGGAIYVIWGKAQATRSDIWLSSLSSSDGFDILAHESGQHLGSSTETDPLPVRLLDHSGDFNGDGINDLVIGHPLSDVDGTNSGVAYVILGTSSATRSRISLGALGSQGFRIRTGGASAQYLGNSVRFIGDYNGDGRNDLIIGEVDSDTSASNAGRAYLIFGQSGASFADIAVSSLDGLNGFALTSNTASARLGSDITGADINGDGYTDLVVGQEYASPNSRTRAGRAAVIYGNTSLAPYANINIETLAPGQGFVIQGESASDYFGHATCTGDLDADGIDDLLVSGWGDSQGGGADTGAAWVLYGKPGYSRADIDLAMLSGADGFKMLGDGGGDHFGKYCAVGDINGDSYDDLLLTSQHGDDLATNAGELNVIWGRDFQALGFGRLTGNPSVNHLVGTDGNDTIDGKGGADTVVAGSGDDIILVSDLAFTRIDGGRGLFDTLALTEGGLTLDLTALGYEHIRNLEVIDLAGLGNTLTLTALDLLAISDESSELYVMGGADDSVSDANGSGWSAAGSTSVLGVTFNVYTRDGATLYVEGAVSQGGL</sequence>
<dbReference type="PANTHER" id="PTHR23221:SF7">
    <property type="entry name" value="PHOSPHATIDYLINOSITOL-GLYCAN-SPECIFIC PHOSPHOLIPASE D"/>
    <property type="match status" value="1"/>
</dbReference>
<feature type="chain" id="PRO_5020901334" evidence="6">
    <location>
        <begin position="24"/>
        <end position="3583"/>
    </location>
</feature>
<evidence type="ECO:0000256" key="6">
    <source>
        <dbReference type="SAM" id="SignalP"/>
    </source>
</evidence>
<dbReference type="Proteomes" id="UP000298049">
    <property type="component" value="Chromosome"/>
</dbReference>
<dbReference type="InterPro" id="IPR001343">
    <property type="entry name" value="Hemolysn_Ca-bd"/>
</dbReference>
<dbReference type="NCBIfam" id="NF033510">
    <property type="entry name" value="Ca_tandemer"/>
    <property type="match status" value="13"/>
</dbReference>
<feature type="domain" description="Bacterial Ig-like" evidence="8">
    <location>
        <begin position="2175"/>
        <end position="2267"/>
    </location>
</feature>
<dbReference type="GO" id="GO:0007155">
    <property type="term" value="P:cell adhesion"/>
    <property type="evidence" value="ECO:0007669"/>
    <property type="project" value="InterPro"/>
</dbReference>
<accession>A0A4P7XDD5</accession>
<keyword evidence="3" id="KW-0378">Hydrolase</keyword>
<dbReference type="Pfam" id="PF01839">
    <property type="entry name" value="FG-GAP"/>
    <property type="match status" value="7"/>
</dbReference>
<evidence type="ECO:0000256" key="3">
    <source>
        <dbReference type="ARBA" id="ARBA00022801"/>
    </source>
</evidence>
<proteinExistence type="predicted"/>
<evidence type="ECO:0000256" key="1">
    <source>
        <dbReference type="ARBA" id="ARBA00022729"/>
    </source>
</evidence>
<dbReference type="InterPro" id="IPR013519">
    <property type="entry name" value="Int_alpha_beta-p"/>
</dbReference>
<evidence type="ECO:0000256" key="5">
    <source>
        <dbReference type="SAM" id="MobiDB-lite"/>
    </source>
</evidence>
<dbReference type="InterPro" id="IPR000413">
    <property type="entry name" value="Integrin_alpha"/>
</dbReference>
<dbReference type="PRINTS" id="PR01185">
    <property type="entry name" value="INTEGRINA"/>
</dbReference>
<evidence type="ECO:0000259" key="7">
    <source>
        <dbReference type="Pfam" id="PF13205"/>
    </source>
</evidence>
<dbReference type="PROSITE" id="PS51470">
    <property type="entry name" value="FG_GAP"/>
    <property type="match status" value="9"/>
</dbReference>
<feature type="domain" description="Bacterial Ig-like" evidence="8">
    <location>
        <begin position="2277"/>
        <end position="2365"/>
    </location>
</feature>
<name>A0A4P7XDD5_9ALTE</name>
<dbReference type="KEGG" id="hmi:soil367_01950"/>
<feature type="domain" description="Bacterial Ig-like" evidence="8">
    <location>
        <begin position="365"/>
        <end position="459"/>
    </location>
</feature>
<dbReference type="InterPro" id="IPR013783">
    <property type="entry name" value="Ig-like_fold"/>
</dbReference>
<dbReference type="EMBL" id="CP031093">
    <property type="protein sequence ID" value="QCF24816.1"/>
    <property type="molecule type" value="Genomic_DNA"/>
</dbReference>
<feature type="domain" description="Bacterial Ig-like" evidence="8">
    <location>
        <begin position="965"/>
        <end position="1053"/>
    </location>
</feature>